<dbReference type="SUPFAM" id="SSF88946">
    <property type="entry name" value="Sigma2 domain of RNA polymerase sigma factors"/>
    <property type="match status" value="1"/>
</dbReference>
<dbReference type="GO" id="GO:0016987">
    <property type="term" value="F:sigma factor activity"/>
    <property type="evidence" value="ECO:0007669"/>
    <property type="project" value="UniProtKB-KW"/>
</dbReference>
<dbReference type="Pfam" id="PF04542">
    <property type="entry name" value="Sigma70_r2"/>
    <property type="match status" value="1"/>
</dbReference>
<dbReference type="InterPro" id="IPR039425">
    <property type="entry name" value="RNA_pol_sigma-70-like"/>
</dbReference>
<evidence type="ECO:0000256" key="1">
    <source>
        <dbReference type="ARBA" id="ARBA00010641"/>
    </source>
</evidence>
<name>A0A1G9HJ79_9BACT</name>
<dbReference type="InterPro" id="IPR013249">
    <property type="entry name" value="RNA_pol_sigma70_r4_t2"/>
</dbReference>
<dbReference type="InterPro" id="IPR007627">
    <property type="entry name" value="RNA_pol_sigma70_r2"/>
</dbReference>
<dbReference type="GO" id="GO:0006352">
    <property type="term" value="P:DNA-templated transcription initiation"/>
    <property type="evidence" value="ECO:0007669"/>
    <property type="project" value="InterPro"/>
</dbReference>
<keyword evidence="2" id="KW-0805">Transcription regulation</keyword>
<organism evidence="7 8">
    <name type="scientific">Catalinimonas alkaloidigena</name>
    <dbReference type="NCBI Taxonomy" id="1075417"/>
    <lineage>
        <taxon>Bacteria</taxon>
        <taxon>Pseudomonadati</taxon>
        <taxon>Bacteroidota</taxon>
        <taxon>Cytophagia</taxon>
        <taxon>Cytophagales</taxon>
        <taxon>Catalimonadaceae</taxon>
        <taxon>Catalinimonas</taxon>
    </lineage>
</organism>
<reference evidence="7 8" key="1">
    <citation type="submission" date="2016-10" db="EMBL/GenBank/DDBJ databases">
        <authorList>
            <person name="de Groot N.N."/>
        </authorList>
    </citation>
    <scope>NUCLEOTIDE SEQUENCE [LARGE SCALE GENOMIC DNA]</scope>
    <source>
        <strain evidence="7 8">DSM 25186</strain>
    </source>
</reference>
<dbReference type="STRING" id="1075417.SAMN05421823_104454"/>
<gene>
    <name evidence="7" type="ORF">SAMN05421823_104454</name>
</gene>
<evidence type="ECO:0000259" key="5">
    <source>
        <dbReference type="Pfam" id="PF04542"/>
    </source>
</evidence>
<evidence type="ECO:0000313" key="8">
    <source>
        <dbReference type="Proteomes" id="UP000198510"/>
    </source>
</evidence>
<dbReference type="InterPro" id="IPR013325">
    <property type="entry name" value="RNA_pol_sigma_r2"/>
</dbReference>
<sequence length="180" mass="21067">MLPHDATDSPLLARLRAGEQAALQTLFTRHYRPLCDFACQLTKSPDLAEEVVADIFLILWQKRRELEIHTSLRAYLYVAVRRRALQVVKKEHVWDGLDESVEHAATEPFNPLDVLLFRELNYRIDHLVDRLPDPDRLMLRLKMSGLTYKEIAETLELSVKTVEYRLAKSIERVKRGYQQK</sequence>
<dbReference type="PANTHER" id="PTHR43133">
    <property type="entry name" value="RNA POLYMERASE ECF-TYPE SIGMA FACTO"/>
    <property type="match status" value="1"/>
</dbReference>
<proteinExistence type="inferred from homology"/>
<dbReference type="AlphaFoldDB" id="A0A1G9HJ79"/>
<feature type="domain" description="RNA polymerase sigma-70 region 2" evidence="5">
    <location>
        <begin position="26"/>
        <end position="90"/>
    </location>
</feature>
<dbReference type="Pfam" id="PF08281">
    <property type="entry name" value="Sigma70_r4_2"/>
    <property type="match status" value="1"/>
</dbReference>
<feature type="domain" description="RNA polymerase sigma factor 70 region 4 type 2" evidence="6">
    <location>
        <begin position="123"/>
        <end position="170"/>
    </location>
</feature>
<comment type="similarity">
    <text evidence="1">Belongs to the sigma-70 factor family. ECF subfamily.</text>
</comment>
<dbReference type="InterPro" id="IPR036388">
    <property type="entry name" value="WH-like_DNA-bd_sf"/>
</dbReference>
<dbReference type="EMBL" id="FNFO01000004">
    <property type="protein sequence ID" value="SDL12979.1"/>
    <property type="molecule type" value="Genomic_DNA"/>
</dbReference>
<keyword evidence="8" id="KW-1185">Reference proteome</keyword>
<dbReference type="GO" id="GO:0003677">
    <property type="term" value="F:DNA binding"/>
    <property type="evidence" value="ECO:0007669"/>
    <property type="project" value="InterPro"/>
</dbReference>
<evidence type="ECO:0000256" key="2">
    <source>
        <dbReference type="ARBA" id="ARBA00023015"/>
    </source>
</evidence>
<dbReference type="Proteomes" id="UP000198510">
    <property type="component" value="Unassembled WGS sequence"/>
</dbReference>
<evidence type="ECO:0000256" key="3">
    <source>
        <dbReference type="ARBA" id="ARBA00023082"/>
    </source>
</evidence>
<accession>A0A1G9HJ79</accession>
<evidence type="ECO:0000313" key="7">
    <source>
        <dbReference type="EMBL" id="SDL12979.1"/>
    </source>
</evidence>
<protein>
    <submittedName>
        <fullName evidence="7">RNA polymerase sigma-70 factor, ECF subfamily</fullName>
    </submittedName>
</protein>
<dbReference type="InterPro" id="IPR014284">
    <property type="entry name" value="RNA_pol_sigma-70_dom"/>
</dbReference>
<dbReference type="InterPro" id="IPR013324">
    <property type="entry name" value="RNA_pol_sigma_r3/r4-like"/>
</dbReference>
<keyword evidence="3" id="KW-0731">Sigma factor</keyword>
<dbReference type="Gene3D" id="1.10.1740.10">
    <property type="match status" value="1"/>
</dbReference>
<dbReference type="Gene3D" id="1.10.10.10">
    <property type="entry name" value="Winged helix-like DNA-binding domain superfamily/Winged helix DNA-binding domain"/>
    <property type="match status" value="1"/>
</dbReference>
<dbReference type="NCBIfam" id="TIGR02937">
    <property type="entry name" value="sigma70-ECF"/>
    <property type="match status" value="1"/>
</dbReference>
<dbReference type="OrthoDB" id="1524077at2"/>
<dbReference type="PANTHER" id="PTHR43133:SF46">
    <property type="entry name" value="RNA POLYMERASE SIGMA-70 FACTOR ECF SUBFAMILY"/>
    <property type="match status" value="1"/>
</dbReference>
<keyword evidence="4" id="KW-0804">Transcription</keyword>
<dbReference type="SUPFAM" id="SSF88659">
    <property type="entry name" value="Sigma3 and sigma4 domains of RNA polymerase sigma factors"/>
    <property type="match status" value="1"/>
</dbReference>
<evidence type="ECO:0000256" key="4">
    <source>
        <dbReference type="ARBA" id="ARBA00023163"/>
    </source>
</evidence>
<evidence type="ECO:0000259" key="6">
    <source>
        <dbReference type="Pfam" id="PF08281"/>
    </source>
</evidence>
<dbReference type="RefSeq" id="WP_089682574.1">
    <property type="nucleotide sequence ID" value="NZ_FNFO01000004.1"/>
</dbReference>